<evidence type="ECO:0000313" key="1">
    <source>
        <dbReference type="EMBL" id="KIP04783.1"/>
    </source>
</evidence>
<sequence length="58" mass="6180">MGAVEVVSCGNIRVRSLGPISGVGESPREGRASVDRHDRRSAGGAWYKAGVLRGSLWR</sequence>
<name>A0A0C3PGE9_PHLG1</name>
<reference evidence="1 2" key="1">
    <citation type="journal article" date="2014" name="PLoS Genet.">
        <title>Analysis of the Phlebiopsis gigantea genome, transcriptome and secretome provides insight into its pioneer colonization strategies of wood.</title>
        <authorList>
            <person name="Hori C."/>
            <person name="Ishida T."/>
            <person name="Igarashi K."/>
            <person name="Samejima M."/>
            <person name="Suzuki H."/>
            <person name="Master E."/>
            <person name="Ferreira P."/>
            <person name="Ruiz-Duenas F.J."/>
            <person name="Held B."/>
            <person name="Canessa P."/>
            <person name="Larrondo L.F."/>
            <person name="Schmoll M."/>
            <person name="Druzhinina I.S."/>
            <person name="Kubicek C.P."/>
            <person name="Gaskell J.A."/>
            <person name="Kersten P."/>
            <person name="St John F."/>
            <person name="Glasner J."/>
            <person name="Sabat G."/>
            <person name="Splinter BonDurant S."/>
            <person name="Syed K."/>
            <person name="Yadav J."/>
            <person name="Mgbeahuruike A.C."/>
            <person name="Kovalchuk A."/>
            <person name="Asiegbu F.O."/>
            <person name="Lackner G."/>
            <person name="Hoffmeister D."/>
            <person name="Rencoret J."/>
            <person name="Gutierrez A."/>
            <person name="Sun H."/>
            <person name="Lindquist E."/>
            <person name="Barry K."/>
            <person name="Riley R."/>
            <person name="Grigoriev I.V."/>
            <person name="Henrissat B."/>
            <person name="Kues U."/>
            <person name="Berka R.M."/>
            <person name="Martinez A.T."/>
            <person name="Covert S.F."/>
            <person name="Blanchette R.A."/>
            <person name="Cullen D."/>
        </authorList>
    </citation>
    <scope>NUCLEOTIDE SEQUENCE [LARGE SCALE GENOMIC DNA]</scope>
    <source>
        <strain evidence="1 2">11061_1 CR5-6</strain>
    </source>
</reference>
<gene>
    <name evidence="1" type="ORF">PHLGIDRAFT_180097</name>
</gene>
<dbReference type="Proteomes" id="UP000053257">
    <property type="component" value="Unassembled WGS sequence"/>
</dbReference>
<dbReference type="AlphaFoldDB" id="A0A0C3PGE9"/>
<proteinExistence type="predicted"/>
<protein>
    <submittedName>
        <fullName evidence="1">Uncharacterized protein</fullName>
    </submittedName>
</protein>
<accession>A0A0C3PGE9</accession>
<keyword evidence="2" id="KW-1185">Reference proteome</keyword>
<evidence type="ECO:0000313" key="2">
    <source>
        <dbReference type="Proteomes" id="UP000053257"/>
    </source>
</evidence>
<organism evidence="1 2">
    <name type="scientific">Phlebiopsis gigantea (strain 11061_1 CR5-6)</name>
    <name type="common">White-rot fungus</name>
    <name type="synonym">Peniophora gigantea</name>
    <dbReference type="NCBI Taxonomy" id="745531"/>
    <lineage>
        <taxon>Eukaryota</taxon>
        <taxon>Fungi</taxon>
        <taxon>Dikarya</taxon>
        <taxon>Basidiomycota</taxon>
        <taxon>Agaricomycotina</taxon>
        <taxon>Agaricomycetes</taxon>
        <taxon>Polyporales</taxon>
        <taxon>Phanerochaetaceae</taxon>
        <taxon>Phlebiopsis</taxon>
    </lineage>
</organism>
<dbReference type="EMBL" id="KN840562">
    <property type="protein sequence ID" value="KIP04783.1"/>
    <property type="molecule type" value="Genomic_DNA"/>
</dbReference>
<dbReference type="HOGENOM" id="CLU_2979859_0_0_1"/>